<feature type="region of interest" description="Disordered" evidence="1">
    <location>
        <begin position="83"/>
        <end position="123"/>
    </location>
</feature>
<protein>
    <submittedName>
        <fullName evidence="2">Uncharacterized protein</fullName>
    </submittedName>
</protein>
<evidence type="ECO:0000313" key="2">
    <source>
        <dbReference type="EMBL" id="CAA2104335.1"/>
    </source>
</evidence>
<sequence>MSEPSSRNHRRCGFVPRLALVLGGLLAAGGCSGDLNAMRGAYTLAGGGPKDVKAPDFVVQSRKTDAEYLPVGVAAPARPISARTAEGTRSLENDLMGARGRNEAKGRAAESAARATAQIQPAQ</sequence>
<proteinExistence type="predicted"/>
<name>A0A679J4C2_9HYPH</name>
<dbReference type="EMBL" id="LR743504">
    <property type="protein sequence ID" value="CAA2104335.1"/>
    <property type="molecule type" value="Genomic_DNA"/>
</dbReference>
<gene>
    <name evidence="2" type="ORF">MBUL_02655</name>
</gene>
<dbReference type="PROSITE" id="PS51257">
    <property type="entry name" value="PROKAR_LIPOPROTEIN"/>
    <property type="match status" value="1"/>
</dbReference>
<accession>A0A679J4C2</accession>
<evidence type="ECO:0000256" key="1">
    <source>
        <dbReference type="SAM" id="MobiDB-lite"/>
    </source>
</evidence>
<organism evidence="2">
    <name type="scientific">Methylobacterium bullatum</name>
    <dbReference type="NCBI Taxonomy" id="570505"/>
    <lineage>
        <taxon>Bacteria</taxon>
        <taxon>Pseudomonadati</taxon>
        <taxon>Pseudomonadota</taxon>
        <taxon>Alphaproteobacteria</taxon>
        <taxon>Hyphomicrobiales</taxon>
        <taxon>Methylobacteriaceae</taxon>
        <taxon>Methylobacterium</taxon>
    </lineage>
</organism>
<reference evidence="2" key="1">
    <citation type="submission" date="2019-12" db="EMBL/GenBank/DDBJ databases">
        <authorList>
            <person name="Cremers G."/>
        </authorList>
    </citation>
    <scope>NUCLEOTIDE SEQUENCE</scope>
    <source>
        <strain evidence="2">Mbul1</strain>
    </source>
</reference>
<dbReference type="AlphaFoldDB" id="A0A679J4C2"/>